<name>A0A1L9RV79_ASPWE</name>
<protein>
    <submittedName>
        <fullName evidence="1">Uncharacterized protein</fullName>
    </submittedName>
</protein>
<dbReference type="GO" id="GO:0000339">
    <property type="term" value="F:RNA cap binding"/>
    <property type="evidence" value="ECO:0007669"/>
    <property type="project" value="InterPro"/>
</dbReference>
<evidence type="ECO:0000313" key="1">
    <source>
        <dbReference type="EMBL" id="OJJ38829.1"/>
    </source>
</evidence>
<dbReference type="EMBL" id="KV878210">
    <property type="protein sequence ID" value="OJJ38829.1"/>
    <property type="molecule type" value="Genomic_DNA"/>
</dbReference>
<evidence type="ECO:0000313" key="2">
    <source>
        <dbReference type="Proteomes" id="UP000184383"/>
    </source>
</evidence>
<dbReference type="Pfam" id="PF21071">
    <property type="entry name" value="LARP1_HEAT"/>
    <property type="match status" value="1"/>
</dbReference>
<dbReference type="STRING" id="1073089.A0A1L9RV79"/>
<gene>
    <name evidence="1" type="ORF">ASPWEDRAFT_343257</name>
</gene>
<dbReference type="SMART" id="SM00684">
    <property type="entry name" value="DM15"/>
    <property type="match status" value="2"/>
</dbReference>
<dbReference type="VEuPathDB" id="FungiDB:ASPWEDRAFT_343257"/>
<dbReference type="RefSeq" id="XP_040692505.1">
    <property type="nucleotide sequence ID" value="XM_040833974.1"/>
</dbReference>
<dbReference type="OrthoDB" id="340227at2759"/>
<accession>A0A1L9RV79</accession>
<keyword evidence="2" id="KW-1185">Reference proteome</keyword>
<dbReference type="AlphaFoldDB" id="A0A1L9RV79"/>
<dbReference type="Proteomes" id="UP000184383">
    <property type="component" value="Unassembled WGS sequence"/>
</dbReference>
<sequence>MFWVKEKDTPIEFLPSDFVHESYNVFRKRALEKRNLTAAQGDRDMDVLYQFWSHFLVQNFNAQMYNDFRSLALDDISARYASYGFNRFIHFYGASLSSNKVLPDEVVRDLVDFGREESTSPSGRIVFQTLRSAWQSRSFNPRTRKKIDCVLDASLRAELEK</sequence>
<dbReference type="GO" id="GO:0048255">
    <property type="term" value="P:mRNA stabilization"/>
    <property type="evidence" value="ECO:0007669"/>
    <property type="project" value="InterPro"/>
</dbReference>
<reference evidence="2" key="1">
    <citation type="journal article" date="2017" name="Genome Biol.">
        <title>Comparative genomics reveals high biological diversity and specific adaptations in the industrially and medically important fungal genus Aspergillus.</title>
        <authorList>
            <person name="de Vries R.P."/>
            <person name="Riley R."/>
            <person name="Wiebenga A."/>
            <person name="Aguilar-Osorio G."/>
            <person name="Amillis S."/>
            <person name="Uchima C.A."/>
            <person name="Anderluh G."/>
            <person name="Asadollahi M."/>
            <person name="Askin M."/>
            <person name="Barry K."/>
            <person name="Battaglia E."/>
            <person name="Bayram O."/>
            <person name="Benocci T."/>
            <person name="Braus-Stromeyer S.A."/>
            <person name="Caldana C."/>
            <person name="Canovas D."/>
            <person name="Cerqueira G.C."/>
            <person name="Chen F."/>
            <person name="Chen W."/>
            <person name="Choi C."/>
            <person name="Clum A."/>
            <person name="Dos Santos R.A."/>
            <person name="Damasio A.R."/>
            <person name="Diallinas G."/>
            <person name="Emri T."/>
            <person name="Fekete E."/>
            <person name="Flipphi M."/>
            <person name="Freyberg S."/>
            <person name="Gallo A."/>
            <person name="Gournas C."/>
            <person name="Habgood R."/>
            <person name="Hainaut M."/>
            <person name="Harispe M.L."/>
            <person name="Henrissat B."/>
            <person name="Hilden K.S."/>
            <person name="Hope R."/>
            <person name="Hossain A."/>
            <person name="Karabika E."/>
            <person name="Karaffa L."/>
            <person name="Karanyi Z."/>
            <person name="Krasevec N."/>
            <person name="Kuo A."/>
            <person name="Kusch H."/>
            <person name="LaButti K."/>
            <person name="Lagendijk E.L."/>
            <person name="Lapidus A."/>
            <person name="Levasseur A."/>
            <person name="Lindquist E."/>
            <person name="Lipzen A."/>
            <person name="Logrieco A.F."/>
            <person name="MacCabe A."/>
            <person name="Maekelae M.R."/>
            <person name="Malavazi I."/>
            <person name="Melin P."/>
            <person name="Meyer V."/>
            <person name="Mielnichuk N."/>
            <person name="Miskei M."/>
            <person name="Molnar A.P."/>
            <person name="Mule G."/>
            <person name="Ngan C.Y."/>
            <person name="Orejas M."/>
            <person name="Orosz E."/>
            <person name="Ouedraogo J.P."/>
            <person name="Overkamp K.M."/>
            <person name="Park H.-S."/>
            <person name="Perrone G."/>
            <person name="Piumi F."/>
            <person name="Punt P.J."/>
            <person name="Ram A.F."/>
            <person name="Ramon A."/>
            <person name="Rauscher S."/>
            <person name="Record E."/>
            <person name="Riano-Pachon D.M."/>
            <person name="Robert V."/>
            <person name="Roehrig J."/>
            <person name="Ruller R."/>
            <person name="Salamov A."/>
            <person name="Salih N.S."/>
            <person name="Samson R.A."/>
            <person name="Sandor E."/>
            <person name="Sanguinetti M."/>
            <person name="Schuetze T."/>
            <person name="Sepcic K."/>
            <person name="Shelest E."/>
            <person name="Sherlock G."/>
            <person name="Sophianopoulou V."/>
            <person name="Squina F.M."/>
            <person name="Sun H."/>
            <person name="Susca A."/>
            <person name="Todd R.B."/>
            <person name="Tsang A."/>
            <person name="Unkles S.E."/>
            <person name="van de Wiele N."/>
            <person name="van Rossen-Uffink D."/>
            <person name="Oliveira J.V."/>
            <person name="Vesth T.C."/>
            <person name="Visser J."/>
            <person name="Yu J.-H."/>
            <person name="Zhou M."/>
            <person name="Andersen M.R."/>
            <person name="Archer D.B."/>
            <person name="Baker S.E."/>
            <person name="Benoit I."/>
            <person name="Brakhage A.A."/>
            <person name="Braus G.H."/>
            <person name="Fischer R."/>
            <person name="Frisvad J.C."/>
            <person name="Goldman G.H."/>
            <person name="Houbraken J."/>
            <person name="Oakley B."/>
            <person name="Pocsi I."/>
            <person name="Scazzocchio C."/>
            <person name="Seiboth B."/>
            <person name="vanKuyk P.A."/>
            <person name="Wortman J."/>
            <person name="Dyer P.S."/>
            <person name="Grigoriev I.V."/>
        </authorList>
    </citation>
    <scope>NUCLEOTIDE SEQUENCE [LARGE SCALE GENOMIC DNA]</scope>
    <source>
        <strain evidence="2">DTO 134E9</strain>
    </source>
</reference>
<proteinExistence type="predicted"/>
<dbReference type="InterPro" id="IPR006607">
    <property type="entry name" value="DM15"/>
</dbReference>
<organism evidence="1 2">
    <name type="scientific">Aspergillus wentii DTO 134E9</name>
    <dbReference type="NCBI Taxonomy" id="1073089"/>
    <lineage>
        <taxon>Eukaryota</taxon>
        <taxon>Fungi</taxon>
        <taxon>Dikarya</taxon>
        <taxon>Ascomycota</taxon>
        <taxon>Pezizomycotina</taxon>
        <taxon>Eurotiomycetes</taxon>
        <taxon>Eurotiomycetidae</taxon>
        <taxon>Eurotiales</taxon>
        <taxon>Aspergillaceae</taxon>
        <taxon>Aspergillus</taxon>
        <taxon>Aspergillus subgen. Cremei</taxon>
    </lineage>
</organism>
<dbReference type="GeneID" id="63749822"/>